<reference evidence="4" key="1">
    <citation type="submission" date="2021-04" db="EMBL/GenBank/DDBJ databases">
        <title>Draft genome assembly of strain Phenylobacterium sp. 20VBR1 using MiniION and Illumina platforms.</title>
        <authorList>
            <person name="Thomas F.A."/>
            <person name="Krishnan K.P."/>
            <person name="Sinha R.K."/>
        </authorList>
    </citation>
    <scope>NUCLEOTIDE SEQUENCE</scope>
    <source>
        <strain evidence="4">20VBR1</strain>
    </source>
</reference>
<dbReference type="InterPro" id="IPR050570">
    <property type="entry name" value="Cell_wall_metabolism_enzyme"/>
</dbReference>
<dbReference type="PANTHER" id="PTHR21666">
    <property type="entry name" value="PEPTIDASE-RELATED"/>
    <property type="match status" value="1"/>
</dbReference>
<evidence type="ECO:0000313" key="4">
    <source>
        <dbReference type="EMBL" id="MBR7620460.1"/>
    </source>
</evidence>
<comment type="caution">
    <text evidence="4">The sequence shown here is derived from an EMBL/GenBank/DDBJ whole genome shotgun (WGS) entry which is preliminary data.</text>
</comment>
<proteinExistence type="predicted"/>
<dbReference type="InterPro" id="IPR011055">
    <property type="entry name" value="Dup_hybrid_motif"/>
</dbReference>
<sequence>MARTKTFALALIGLGALSLTQVASANAPVRERTLAAPVPFVAPVPMASSTVAHRYWPVVTSLAQATVAPAHLFDGKVQGAPLRSFDTRRPADPSKPQTRRHVGVDLTAAEGDTVVAMEDGRIVNFYPFLARAASVGGENTYAILIQHKDYVALYGEVRASSLAAKGLKVGDRVAAGQPIGVVSGTAQLHTETYASGVTRNIKWPVGAPPPREMRNPTQLLLDTALTGERIYPKTIRLAAS</sequence>
<dbReference type="RefSeq" id="WP_215341196.1">
    <property type="nucleotide sequence ID" value="NZ_JAGSGD010000001.1"/>
</dbReference>
<evidence type="ECO:0000256" key="1">
    <source>
        <dbReference type="ARBA" id="ARBA00022729"/>
    </source>
</evidence>
<protein>
    <submittedName>
        <fullName evidence="4">M23 family metallopeptidase</fullName>
    </submittedName>
</protein>
<accession>A0A941HXH4</accession>
<dbReference type="SUPFAM" id="SSF51261">
    <property type="entry name" value="Duplicated hybrid motif"/>
    <property type="match status" value="1"/>
</dbReference>
<dbReference type="AlphaFoldDB" id="A0A941HXH4"/>
<dbReference type="Gene3D" id="2.70.70.10">
    <property type="entry name" value="Glucose Permease (Domain IIA)"/>
    <property type="match status" value="1"/>
</dbReference>
<dbReference type="Pfam" id="PF01551">
    <property type="entry name" value="Peptidase_M23"/>
    <property type="match status" value="1"/>
</dbReference>
<keyword evidence="1 2" id="KW-0732">Signal</keyword>
<organism evidence="4 5">
    <name type="scientific">Phenylobacterium glaciei</name>
    <dbReference type="NCBI Taxonomy" id="2803784"/>
    <lineage>
        <taxon>Bacteria</taxon>
        <taxon>Pseudomonadati</taxon>
        <taxon>Pseudomonadota</taxon>
        <taxon>Alphaproteobacteria</taxon>
        <taxon>Caulobacterales</taxon>
        <taxon>Caulobacteraceae</taxon>
        <taxon>Phenylobacterium</taxon>
    </lineage>
</organism>
<dbReference type="PANTHER" id="PTHR21666:SF289">
    <property type="entry name" value="L-ALA--D-GLU ENDOPEPTIDASE"/>
    <property type="match status" value="1"/>
</dbReference>
<evidence type="ECO:0000313" key="5">
    <source>
        <dbReference type="Proteomes" id="UP000622580"/>
    </source>
</evidence>
<dbReference type="EMBL" id="JAGSGD010000001">
    <property type="protein sequence ID" value="MBR7620460.1"/>
    <property type="molecule type" value="Genomic_DNA"/>
</dbReference>
<dbReference type="InterPro" id="IPR016047">
    <property type="entry name" value="M23ase_b-sheet_dom"/>
</dbReference>
<dbReference type="GO" id="GO:0004222">
    <property type="term" value="F:metalloendopeptidase activity"/>
    <property type="evidence" value="ECO:0007669"/>
    <property type="project" value="TreeGrafter"/>
</dbReference>
<name>A0A941HXH4_9CAUL</name>
<feature type="chain" id="PRO_5037512385" evidence="2">
    <location>
        <begin position="26"/>
        <end position="240"/>
    </location>
</feature>
<dbReference type="CDD" id="cd12797">
    <property type="entry name" value="M23_peptidase"/>
    <property type="match status" value="1"/>
</dbReference>
<keyword evidence="5" id="KW-1185">Reference proteome</keyword>
<dbReference type="Proteomes" id="UP000622580">
    <property type="component" value="Unassembled WGS sequence"/>
</dbReference>
<evidence type="ECO:0000259" key="3">
    <source>
        <dbReference type="Pfam" id="PF01551"/>
    </source>
</evidence>
<feature type="signal peptide" evidence="2">
    <location>
        <begin position="1"/>
        <end position="25"/>
    </location>
</feature>
<feature type="domain" description="M23ase beta-sheet core" evidence="3">
    <location>
        <begin position="100"/>
        <end position="194"/>
    </location>
</feature>
<gene>
    <name evidence="4" type="ORF">JKL49_13790</name>
</gene>
<evidence type="ECO:0000256" key="2">
    <source>
        <dbReference type="SAM" id="SignalP"/>
    </source>
</evidence>